<dbReference type="AlphaFoldDB" id="A0A0G4G1V1"/>
<name>A0A0G4G1V1_9ALVE</name>
<protein>
    <submittedName>
        <fullName evidence="2">Uncharacterized protein</fullName>
    </submittedName>
</protein>
<evidence type="ECO:0000256" key="1">
    <source>
        <dbReference type="SAM" id="MobiDB-lite"/>
    </source>
</evidence>
<feature type="compositionally biased region" description="Basic and acidic residues" evidence="1">
    <location>
        <begin position="49"/>
        <end position="68"/>
    </location>
</feature>
<reference evidence="2" key="1">
    <citation type="submission" date="2014-11" db="EMBL/GenBank/DDBJ databases">
        <authorList>
            <person name="Otto D Thomas"/>
            <person name="Naeem Raeece"/>
        </authorList>
    </citation>
    <scope>NUCLEOTIDE SEQUENCE</scope>
</reference>
<feature type="region of interest" description="Disordered" evidence="1">
    <location>
        <begin position="458"/>
        <end position="477"/>
    </location>
</feature>
<feature type="compositionally biased region" description="Low complexity" evidence="1">
    <location>
        <begin position="759"/>
        <end position="777"/>
    </location>
</feature>
<feature type="region of interest" description="Disordered" evidence="1">
    <location>
        <begin position="685"/>
        <end position="714"/>
    </location>
</feature>
<dbReference type="VEuPathDB" id="CryptoDB:Cvel_4058"/>
<feature type="compositionally biased region" description="Basic and acidic residues" evidence="1">
    <location>
        <begin position="1"/>
        <end position="27"/>
    </location>
</feature>
<feature type="compositionally biased region" description="Low complexity" evidence="1">
    <location>
        <begin position="686"/>
        <end position="698"/>
    </location>
</feature>
<feature type="region of interest" description="Disordered" evidence="1">
    <location>
        <begin position="737"/>
        <end position="881"/>
    </location>
</feature>
<feature type="compositionally biased region" description="Polar residues" evidence="1">
    <location>
        <begin position="862"/>
        <end position="875"/>
    </location>
</feature>
<feature type="compositionally biased region" description="Basic and acidic residues" evidence="1">
    <location>
        <begin position="814"/>
        <end position="823"/>
    </location>
</feature>
<feature type="compositionally biased region" description="Basic and acidic residues" evidence="1">
    <location>
        <begin position="106"/>
        <end position="120"/>
    </location>
</feature>
<dbReference type="EMBL" id="CDMZ01000816">
    <property type="protein sequence ID" value="CEM22021.1"/>
    <property type="molecule type" value="Genomic_DNA"/>
</dbReference>
<feature type="compositionally biased region" description="Low complexity" evidence="1">
    <location>
        <begin position="567"/>
        <end position="576"/>
    </location>
</feature>
<feature type="region of interest" description="Disordered" evidence="1">
    <location>
        <begin position="490"/>
        <end position="657"/>
    </location>
</feature>
<accession>A0A0G4G1V1</accession>
<feature type="region of interest" description="Disordered" evidence="1">
    <location>
        <begin position="276"/>
        <end position="311"/>
    </location>
</feature>
<feature type="compositionally biased region" description="Low complexity" evidence="1">
    <location>
        <begin position="79"/>
        <end position="94"/>
    </location>
</feature>
<feature type="compositionally biased region" description="Basic and acidic residues" evidence="1">
    <location>
        <begin position="577"/>
        <end position="596"/>
    </location>
</feature>
<evidence type="ECO:0000313" key="2">
    <source>
        <dbReference type="EMBL" id="CEM22021.1"/>
    </source>
</evidence>
<feature type="region of interest" description="Disordered" evidence="1">
    <location>
        <begin position="1"/>
        <end position="202"/>
    </location>
</feature>
<sequence length="881" mass="92187">MLKEKKHAGEKATEGQNVKEGEERGEQTEPLPPDISRSEDVQSSIQKMLAEEERVTEEAQRREEDVPKRTNTKASFGLLDPSRQDPSSSSVSLPIPIPVHGGSLTDPKKPQEAGEREAKTKTSRASLNPFAEASLWGGGGSEEESKAKGGGSASLPVQGKEEERSTEGFLTPTSIEELRKAAHAAVGKSESPGLPFKGAAAPGSLMSGASVRGGVRTVTQSPPIEVFAKFETKTAKGGMEAAQTAKNFLPIQPSPAQCEMRNASARSSAFWDRSIQGTAAPPRGRAGSIQRVAQGPSPLSHEGPSTVPRHDLSGVPWHAPGLAGVPRHCVPSPFAGVEQAERQTGGMRGAGVPSGVSEASFRVNQRHAVGGAVIGGGSVRGGAGAGTGTESCRPDSPAVTVRSEMVQTSGGSSAWGGRWGGYGGGVVPGPFASSLGVGGMGGSVSRGVGFSLGSPLETRQAEEGERAGGLGRTGLFADPDKSRMFIREVRGEGRRETAAGDVDVSPSASSSRVRADCPTHSHSRVQRQQDCSSSSLSSHRANEKRGKTYRPTTIEEETFDGEETETETGSSSGPGRRSFERSRLSGDGRETKRDILMEENLPHPLTQPLPSRYSRDGTGAFSSVSSSQQPPTVKANGRGRHAPSVSGGAHSPARTVSVSVDRDTLLLKGIPSHAGARLVPRREGGSSIAAAAAASTAAPFSEREPARGSAESFIPSFDAGGGSFGGGARLFLHEAGERGREGHVGGPRVAPVGRISPARTEGPPTTSRTGRTSGVRPFSRPGERGQYLPTESIPRTVRAVPNANTNPFASSEEGMQRSRRQADEQNGPAYTDFPPFPSRSCLKTDMAQPQNSLPHQSVGMFQKQQEGTKPNSAGATSDWWL</sequence>
<feature type="compositionally biased region" description="Low complexity" evidence="1">
    <location>
        <begin position="499"/>
        <end position="512"/>
    </location>
</feature>
<gene>
    <name evidence="2" type="ORF">Cvel_4058</name>
</gene>
<organism evidence="2">
    <name type="scientific">Chromera velia CCMP2878</name>
    <dbReference type="NCBI Taxonomy" id="1169474"/>
    <lineage>
        <taxon>Eukaryota</taxon>
        <taxon>Sar</taxon>
        <taxon>Alveolata</taxon>
        <taxon>Colpodellida</taxon>
        <taxon>Chromeraceae</taxon>
        <taxon>Chromera</taxon>
    </lineage>
</organism>
<feature type="compositionally biased region" description="Acidic residues" evidence="1">
    <location>
        <begin position="554"/>
        <end position="566"/>
    </location>
</feature>
<proteinExistence type="predicted"/>